<dbReference type="GO" id="GO:0016117">
    <property type="term" value="P:carotenoid biosynthetic process"/>
    <property type="evidence" value="ECO:0007669"/>
    <property type="project" value="UniProtKB-KW"/>
</dbReference>
<evidence type="ECO:0000259" key="5">
    <source>
        <dbReference type="Pfam" id="PF01593"/>
    </source>
</evidence>
<dbReference type="Gene3D" id="3.50.50.60">
    <property type="entry name" value="FAD/NAD(P)-binding domain"/>
    <property type="match status" value="2"/>
</dbReference>
<dbReference type="RefSeq" id="WP_077347264.1">
    <property type="nucleotide sequence ID" value="NZ_CP019607.1"/>
</dbReference>
<dbReference type="EMBL" id="CP019607">
    <property type="protein sequence ID" value="AQP49706.1"/>
    <property type="molecule type" value="Genomic_DNA"/>
</dbReference>
<dbReference type="PANTHER" id="PTHR43734">
    <property type="entry name" value="PHYTOENE DESATURASE"/>
    <property type="match status" value="1"/>
</dbReference>
<organism evidence="6 7">
    <name type="scientific">Tessaracoccus flavescens</name>
    <dbReference type="NCBI Taxonomy" id="399497"/>
    <lineage>
        <taxon>Bacteria</taxon>
        <taxon>Bacillati</taxon>
        <taxon>Actinomycetota</taxon>
        <taxon>Actinomycetes</taxon>
        <taxon>Propionibacteriales</taxon>
        <taxon>Propionibacteriaceae</taxon>
        <taxon>Tessaracoccus</taxon>
    </lineage>
</organism>
<reference evidence="6 7" key="1">
    <citation type="journal article" date="2008" name="Int. J. Syst. Evol. Microbiol.">
        <title>Tessaracoccus flavescens sp. nov., isolated from marine sediment.</title>
        <authorList>
            <person name="Lee D.W."/>
            <person name="Lee S.D."/>
        </authorList>
    </citation>
    <scope>NUCLEOTIDE SEQUENCE [LARGE SCALE GENOMIC DNA]</scope>
    <source>
        <strain evidence="6 7">SST-39T</strain>
    </source>
</reference>
<dbReference type="InterPro" id="IPR002937">
    <property type="entry name" value="Amino_oxidase"/>
</dbReference>
<evidence type="ECO:0000313" key="7">
    <source>
        <dbReference type="Proteomes" id="UP000188235"/>
    </source>
</evidence>
<dbReference type="GO" id="GO:0016491">
    <property type="term" value="F:oxidoreductase activity"/>
    <property type="evidence" value="ECO:0007669"/>
    <property type="project" value="UniProtKB-KW"/>
</dbReference>
<name>A0A1Q2CUF1_9ACTN</name>
<keyword evidence="2 4" id="KW-0125">Carotenoid biosynthesis</keyword>
<proteinExistence type="inferred from homology"/>
<comment type="similarity">
    <text evidence="4">Belongs to the carotenoid/retinoid oxidoreductase family.</text>
</comment>
<evidence type="ECO:0000256" key="3">
    <source>
        <dbReference type="ARBA" id="ARBA00023002"/>
    </source>
</evidence>
<gene>
    <name evidence="6" type="ORF">BW733_01520</name>
</gene>
<evidence type="ECO:0000313" key="6">
    <source>
        <dbReference type="EMBL" id="AQP49706.1"/>
    </source>
</evidence>
<dbReference type="Proteomes" id="UP000188235">
    <property type="component" value="Chromosome"/>
</dbReference>
<dbReference type="KEGG" id="tfa:BW733_01520"/>
<evidence type="ECO:0000256" key="1">
    <source>
        <dbReference type="ARBA" id="ARBA00004829"/>
    </source>
</evidence>
<keyword evidence="7" id="KW-1185">Reference proteome</keyword>
<dbReference type="SUPFAM" id="SSF51905">
    <property type="entry name" value="FAD/NAD(P)-binding domain"/>
    <property type="match status" value="1"/>
</dbReference>
<dbReference type="AlphaFoldDB" id="A0A1Q2CUF1"/>
<evidence type="ECO:0000256" key="2">
    <source>
        <dbReference type="ARBA" id="ARBA00022746"/>
    </source>
</evidence>
<protein>
    <submittedName>
        <fullName evidence="6">Phytoene dehydrogenase</fullName>
    </submittedName>
</protein>
<dbReference type="OrthoDB" id="9774675at2"/>
<dbReference type="InterPro" id="IPR014105">
    <property type="entry name" value="Carotenoid/retinoid_OxRdtase"/>
</dbReference>
<accession>A0A1Q2CUF1</accession>
<evidence type="ECO:0000256" key="4">
    <source>
        <dbReference type="RuleBase" id="RU362075"/>
    </source>
</evidence>
<dbReference type="InterPro" id="IPR036188">
    <property type="entry name" value="FAD/NAD-bd_sf"/>
</dbReference>
<feature type="domain" description="Amine oxidase" evidence="5">
    <location>
        <begin position="11"/>
        <end position="504"/>
    </location>
</feature>
<dbReference type="NCBIfam" id="TIGR02734">
    <property type="entry name" value="crtI_fam"/>
    <property type="match status" value="1"/>
</dbReference>
<sequence>MSRVVVVGGGVAGLATAALLARDGHEVELLEAREELGGRAGRFDRDGFRFDTGPSWYLMPEVFDHYFSLLGSSTREQLDLVALDPGYAVFSPRTDGAPTPATVVPRGAEKVIDLFERRERGAGARLRRYLRSAEDVKSLAYRWFLYNPFTRFERLARPEVLRNLPRLSALLSVRLDRHIGRRFDDRVLRQILGYPAVFLGAAPAMVPSMYHMMSSLDLGDAVRYPQGGFTRIIAALERLARDNGVRITLGATATAITTCEGRGRKRKATGVEWVDADGLRHHSAADLVVSAADLHHTETRLLRAEERTYPQRWWDRKISGPGAVLVMLGVRGRLDELPHHSLFFVEDWDENFEAIFGDRPRIPEPASIYVSRTSATDPGAAPEGHENLFILVPVPADTGIGSGGDDGAGDPSVEAVADSAIAQIADWAGIDDLAERVVLRRTVGPRDFARDYNSWSGGMLGPAHVLSQSAMFRAQNRSRKVEGLFYAGGTTAPGIGVPMCLISAEVVLKHIRGDHRPGPLSSL</sequence>
<dbReference type="PANTHER" id="PTHR43734:SF1">
    <property type="entry name" value="PHYTOENE DESATURASE"/>
    <property type="match status" value="1"/>
</dbReference>
<comment type="pathway">
    <text evidence="1 4">Carotenoid biosynthesis.</text>
</comment>
<dbReference type="STRING" id="399497.BW733_01520"/>
<keyword evidence="3 4" id="KW-0560">Oxidoreductase</keyword>
<dbReference type="Pfam" id="PF01593">
    <property type="entry name" value="Amino_oxidase"/>
    <property type="match status" value="1"/>
</dbReference>